<dbReference type="Gene3D" id="3.40.1190.10">
    <property type="entry name" value="Mur-like, catalytic domain"/>
    <property type="match status" value="1"/>
</dbReference>
<sequence>MDLGLDRIKSLLKALGNPEKSLQVIHVAGTNGKGSVCAYIASILDSAGFKVGRYNSPHFITPSDATQINGQVLAAEDYQSLIDRVSTVDKKNTCNASSFEITTAAAILWFYESRVDIAIIEVGLGGTLDATNVFDYPLVSVITPIGMDHASILGNTIEEIAAAKAGIMKSQCPVVISPQPEAQVMDVLKAKAHQLSCPVILSPTAAWSLNSDEPAWATVKVSGPDDANTETYQFKIPLYGDHQLVNAATAVSTIHMLKSKSIEFGRKISIQHIEEGMAETRWRGRLDLLTMNEYPWLGSNYNIKEMFVDGAHNPPAAIVLRQFVDQQLKARGLDKVHWIVASTEGKDLRELLNILLRPQDSICAATFTQPENMPWIYPMPQSNIIEAATTITDNCTIESSLDAALHTAGKLDPSKQLIVLCGSLYLVADLYRLHC</sequence>
<keyword evidence="4" id="KW-0479">Metal-binding</keyword>
<evidence type="ECO:0000256" key="3">
    <source>
        <dbReference type="ARBA" id="ARBA00022598"/>
    </source>
</evidence>
<dbReference type="Pfam" id="PF08245">
    <property type="entry name" value="Mur_ligase_M"/>
    <property type="match status" value="1"/>
</dbReference>
<dbReference type="InterPro" id="IPR001645">
    <property type="entry name" value="Folylpolyglutamate_synth"/>
</dbReference>
<dbReference type="EMBL" id="JAEPQZ010000004">
    <property type="protein sequence ID" value="KAG2182210.1"/>
    <property type="molecule type" value="Genomic_DNA"/>
</dbReference>
<comment type="cofactor">
    <cofactor evidence="1">
        <name>Mg(2+)</name>
        <dbReference type="ChEBI" id="CHEBI:18420"/>
    </cofactor>
</comment>
<dbReference type="NCBIfam" id="TIGR01499">
    <property type="entry name" value="folC"/>
    <property type="match status" value="1"/>
</dbReference>
<evidence type="ECO:0000256" key="2">
    <source>
        <dbReference type="ARBA" id="ARBA00008276"/>
    </source>
</evidence>
<evidence type="ECO:0000313" key="11">
    <source>
        <dbReference type="EMBL" id="KAG2182210.1"/>
    </source>
</evidence>
<dbReference type="PANTHER" id="PTHR11136:SF0">
    <property type="entry name" value="DIHYDROFOLATE SYNTHETASE-RELATED"/>
    <property type="match status" value="1"/>
</dbReference>
<comment type="similarity">
    <text evidence="2 9">Belongs to the folylpolyglutamate synthase family.</text>
</comment>
<dbReference type="PROSITE" id="PS01011">
    <property type="entry name" value="FOLYLPOLYGLU_SYNT_1"/>
    <property type="match status" value="1"/>
</dbReference>
<evidence type="ECO:0000256" key="1">
    <source>
        <dbReference type="ARBA" id="ARBA00001946"/>
    </source>
</evidence>
<dbReference type="GO" id="GO:0005524">
    <property type="term" value="F:ATP binding"/>
    <property type="evidence" value="ECO:0007669"/>
    <property type="project" value="UniProtKB-KW"/>
</dbReference>
<accession>A0A8H7UGI6</accession>
<feature type="domain" description="Mur ligase central" evidence="10">
    <location>
        <begin position="27"/>
        <end position="252"/>
    </location>
</feature>
<dbReference type="GO" id="GO:0046872">
    <property type="term" value="F:metal ion binding"/>
    <property type="evidence" value="ECO:0007669"/>
    <property type="project" value="UniProtKB-KW"/>
</dbReference>
<dbReference type="InterPro" id="IPR018109">
    <property type="entry name" value="Folylpolyglutamate_synth_CS"/>
</dbReference>
<evidence type="ECO:0000256" key="5">
    <source>
        <dbReference type="ARBA" id="ARBA00022741"/>
    </source>
</evidence>
<name>A0A8H7UGI6_MORIS</name>
<dbReference type="GO" id="GO:0004326">
    <property type="term" value="F:tetrahydrofolylpolyglutamate synthase activity"/>
    <property type="evidence" value="ECO:0007669"/>
    <property type="project" value="UniProtKB-EC"/>
</dbReference>
<dbReference type="GO" id="GO:0006730">
    <property type="term" value="P:one-carbon metabolic process"/>
    <property type="evidence" value="ECO:0007669"/>
    <property type="project" value="UniProtKB-KW"/>
</dbReference>
<dbReference type="SUPFAM" id="SSF53623">
    <property type="entry name" value="MurD-like peptide ligases, catalytic domain"/>
    <property type="match status" value="1"/>
</dbReference>
<dbReference type="Gene3D" id="3.90.190.20">
    <property type="entry name" value="Mur ligase, C-terminal domain"/>
    <property type="match status" value="1"/>
</dbReference>
<proteinExistence type="inferred from homology"/>
<dbReference type="AlphaFoldDB" id="A0A8H7UGI6"/>
<keyword evidence="5 9" id="KW-0547">Nucleotide-binding</keyword>
<dbReference type="InterPro" id="IPR036565">
    <property type="entry name" value="Mur-like_cat_sf"/>
</dbReference>
<evidence type="ECO:0000313" key="12">
    <source>
        <dbReference type="Proteomes" id="UP000654370"/>
    </source>
</evidence>
<dbReference type="SUPFAM" id="SSF53244">
    <property type="entry name" value="MurD-like peptide ligases, peptide-binding domain"/>
    <property type="match status" value="1"/>
</dbReference>
<dbReference type="GO" id="GO:0005739">
    <property type="term" value="C:mitochondrion"/>
    <property type="evidence" value="ECO:0007669"/>
    <property type="project" value="TreeGrafter"/>
</dbReference>
<organism evidence="11 12">
    <name type="scientific">Mortierella isabellina</name>
    <name type="common">Filamentous fungus</name>
    <name type="synonym">Umbelopsis isabellina</name>
    <dbReference type="NCBI Taxonomy" id="91625"/>
    <lineage>
        <taxon>Eukaryota</taxon>
        <taxon>Fungi</taxon>
        <taxon>Fungi incertae sedis</taxon>
        <taxon>Mucoromycota</taxon>
        <taxon>Mucoromycotina</taxon>
        <taxon>Umbelopsidomycetes</taxon>
        <taxon>Umbelopsidales</taxon>
        <taxon>Umbelopsidaceae</taxon>
        <taxon>Umbelopsis</taxon>
    </lineage>
</organism>
<dbReference type="GO" id="GO:0008841">
    <property type="term" value="F:dihydrofolate synthase activity"/>
    <property type="evidence" value="ECO:0007669"/>
    <property type="project" value="UniProtKB-EC"/>
</dbReference>
<keyword evidence="7" id="KW-0460">Magnesium</keyword>
<evidence type="ECO:0000256" key="6">
    <source>
        <dbReference type="ARBA" id="ARBA00022840"/>
    </source>
</evidence>
<comment type="caution">
    <text evidence="11">The sequence shown here is derived from an EMBL/GenBank/DDBJ whole genome shotgun (WGS) entry which is preliminary data.</text>
</comment>
<dbReference type="InterPro" id="IPR013221">
    <property type="entry name" value="Mur_ligase_cen"/>
</dbReference>
<keyword evidence="9" id="KW-0554">One-carbon metabolism</keyword>
<dbReference type="Proteomes" id="UP000654370">
    <property type="component" value="Unassembled WGS sequence"/>
</dbReference>
<dbReference type="InterPro" id="IPR036615">
    <property type="entry name" value="Mur_ligase_C_dom_sf"/>
</dbReference>
<comment type="catalytic activity">
    <reaction evidence="8">
        <text>(6S)-5,6,7,8-tetrahydrofolyl-(gamma-L-Glu)(n) + L-glutamate + ATP = (6S)-5,6,7,8-tetrahydrofolyl-(gamma-L-Glu)(n+1) + ADP + phosphate + H(+)</text>
        <dbReference type="Rhea" id="RHEA:10580"/>
        <dbReference type="Rhea" id="RHEA-COMP:14738"/>
        <dbReference type="Rhea" id="RHEA-COMP:14740"/>
        <dbReference type="ChEBI" id="CHEBI:15378"/>
        <dbReference type="ChEBI" id="CHEBI:29985"/>
        <dbReference type="ChEBI" id="CHEBI:30616"/>
        <dbReference type="ChEBI" id="CHEBI:43474"/>
        <dbReference type="ChEBI" id="CHEBI:141005"/>
        <dbReference type="ChEBI" id="CHEBI:456216"/>
        <dbReference type="EC" id="6.3.2.17"/>
    </reaction>
</comment>
<reference evidence="11" key="1">
    <citation type="submission" date="2020-12" db="EMBL/GenBank/DDBJ databases">
        <title>Metabolic potential, ecology and presence of endohyphal bacteria is reflected in genomic diversity of Mucoromycotina.</title>
        <authorList>
            <person name="Muszewska A."/>
            <person name="Okrasinska A."/>
            <person name="Steczkiewicz K."/>
            <person name="Drgas O."/>
            <person name="Orlowska M."/>
            <person name="Perlinska-Lenart U."/>
            <person name="Aleksandrzak-Piekarczyk T."/>
            <person name="Szatraj K."/>
            <person name="Zielenkiewicz U."/>
            <person name="Pilsyk S."/>
            <person name="Malc E."/>
            <person name="Mieczkowski P."/>
            <person name="Kruszewska J.S."/>
            <person name="Biernat P."/>
            <person name="Pawlowska J."/>
        </authorList>
    </citation>
    <scope>NUCLEOTIDE SEQUENCE</scope>
    <source>
        <strain evidence="11">WA0000067209</strain>
    </source>
</reference>
<dbReference type="PANTHER" id="PTHR11136">
    <property type="entry name" value="FOLYLPOLYGLUTAMATE SYNTHASE-RELATED"/>
    <property type="match status" value="1"/>
</dbReference>
<dbReference type="PIRSF" id="PIRSF001563">
    <property type="entry name" value="Folylpolyglu_synth"/>
    <property type="match status" value="1"/>
</dbReference>
<keyword evidence="6 9" id="KW-0067">ATP-binding</keyword>
<dbReference type="EC" id="6.3.2.12" evidence="9"/>
<dbReference type="FunFam" id="3.40.1190.10:FF:000011">
    <property type="entry name" value="Folylpolyglutamate synthase/dihydrofolate synthase"/>
    <property type="match status" value="1"/>
</dbReference>
<dbReference type="GO" id="GO:0005829">
    <property type="term" value="C:cytosol"/>
    <property type="evidence" value="ECO:0007669"/>
    <property type="project" value="TreeGrafter"/>
</dbReference>
<keyword evidence="3 9" id="KW-0436">Ligase</keyword>
<comment type="catalytic activity">
    <reaction evidence="9">
        <text>7,8-dihydropteroate + L-glutamate + ATP = 7,8-dihydrofolate + ADP + phosphate + H(+)</text>
        <dbReference type="Rhea" id="RHEA:23584"/>
        <dbReference type="ChEBI" id="CHEBI:15378"/>
        <dbReference type="ChEBI" id="CHEBI:17839"/>
        <dbReference type="ChEBI" id="CHEBI:29985"/>
        <dbReference type="ChEBI" id="CHEBI:30616"/>
        <dbReference type="ChEBI" id="CHEBI:43474"/>
        <dbReference type="ChEBI" id="CHEBI:57451"/>
        <dbReference type="ChEBI" id="CHEBI:456216"/>
        <dbReference type="EC" id="6.3.2.12"/>
    </reaction>
</comment>
<evidence type="ECO:0000256" key="4">
    <source>
        <dbReference type="ARBA" id="ARBA00022723"/>
    </source>
</evidence>
<dbReference type="UniPathway" id="UPA00850"/>
<evidence type="ECO:0000256" key="8">
    <source>
        <dbReference type="ARBA" id="ARBA00047493"/>
    </source>
</evidence>
<evidence type="ECO:0000256" key="7">
    <source>
        <dbReference type="ARBA" id="ARBA00022842"/>
    </source>
</evidence>
<keyword evidence="12" id="KW-1185">Reference proteome</keyword>
<evidence type="ECO:0000256" key="9">
    <source>
        <dbReference type="PIRNR" id="PIRNR001563"/>
    </source>
</evidence>
<protein>
    <recommendedName>
        <fullName evidence="9">Dihydrofolate synthetase</fullName>
        <ecNumber evidence="9">6.3.2.12</ecNumber>
    </recommendedName>
</protein>
<comment type="pathway">
    <text evidence="9">Cofactor biosynthesis; tetrahydrofolylpolyglutamate biosynthesis.</text>
</comment>
<gene>
    <name evidence="11" type="ORF">INT43_007137</name>
</gene>
<dbReference type="OrthoDB" id="5212574at2759"/>
<evidence type="ECO:0000259" key="10">
    <source>
        <dbReference type="Pfam" id="PF08245"/>
    </source>
</evidence>